<proteinExistence type="predicted"/>
<feature type="compositionally biased region" description="Low complexity" evidence="3">
    <location>
        <begin position="238"/>
        <end position="255"/>
    </location>
</feature>
<feature type="repeat" description="ANK" evidence="1">
    <location>
        <begin position="32"/>
        <end position="64"/>
    </location>
</feature>
<dbReference type="EMBL" id="ACGJ01002141">
    <property type="protein sequence ID" value="EET01275.1"/>
    <property type="molecule type" value="Genomic_DNA"/>
</dbReference>
<dbReference type="InterPro" id="IPR036770">
    <property type="entry name" value="Ankyrin_rpt-contain_sf"/>
</dbReference>
<evidence type="ECO:0000256" key="3">
    <source>
        <dbReference type="SAM" id="MobiDB-lite"/>
    </source>
</evidence>
<keyword evidence="2" id="KW-0175">Coiled coil</keyword>
<dbReference type="AlphaFoldDB" id="C6LRU5"/>
<evidence type="ECO:0000256" key="1">
    <source>
        <dbReference type="PROSITE-ProRule" id="PRU00023"/>
    </source>
</evidence>
<dbReference type="SMART" id="SM00248">
    <property type="entry name" value="ANK"/>
    <property type="match status" value="7"/>
</dbReference>
<gene>
    <name evidence="4" type="ORF">GL50581_1478</name>
</gene>
<accession>C6LRU5</accession>
<sequence>MDKLSWFRAAYLGDVEFVRLNRSKFRKAVDKWGRTALMYASRAGHFDVLELLLSDEIGLISNDGITALVASLKGDYIDIFVRLYPLEQQISSKGQSLTKLSITYNAPRCLRFLLENEYLEDVRGADGKTALELALIRNHFKIVELLMSKFTYSWQSLNKASLFVKQKNLAKFEELVVQHFGEVLPEYIKKNGSDHIFTANNEQSYLETSETQSSVDSFDIFSDNSNHQLDIATDLRSRPTTSLSSTNTTANASSSELVDKLKLQNTELKNKQDEERELMEVMQQHLSDFQRIKVEMREKLQLSLSTIEDQKREIYVLRAALRAKINTLMEGTDEDVPDSVISMGHEELRLSNVEDLLAIMERTKYIDDDADVEKDVQLAMLEERLREKQDEVSKLEDRLRISKKDAMTQYHLDDATASISYTNAGVQVYDCAESTLIEELNSSRATIEDLTARLAESLQKSTTLKEQLSSLECSTRNADADGVLEASVRVMEYELNKLRSSNALLSQNLEKAMQAEPKYIAMEMEQNVLMQKLSSAEDSNRRMMRELATYQEKIATLESTLSEERTLKTANAEIDLLQKKNRALESQLQNLKRSLISYGSVERSNRTEQESIINKHKVLLHKYESLRATYTQLEMKYQLMEKELNTYRTYRTFQSTINSTYRPQTMNPFARTHTNEHAQLTQESLSTSDLASLPLDNVDINRTDVHRSRTAVSAWRSPSLDGSPSPITHFGRYSAKRSNWGGGERGIRSVQIPRTRQPVDRSSFDHQVTALSSMQTGPVSLAGLDPLVLEKPSKSILYAPNVPTDLMTAVVNSDREQFNANSNLAGEAMENGVTALMLAAEHNEPEFARLLIQYEAGMSRADGRRAIDIAISAQNYAIADMLIPYEGYSSGELVRIGGRRTELMEAALRNDIVRVYCFRHVQGGLRDMSGFTALMYSAEKGHTDAVKILLDIEKKITNTQGVTALMLAAVNNKVDAVNILKNTEACMRNSEHHTALMLAARANHPMIVEALIELEGGMCVEAAGLVGSRVSALMYAAYYGYGMCVSLLAPVEHSLVDKNGLTALDWAINCHKNVDPMCKNRIIQILQQYHASIG</sequence>
<dbReference type="Pfam" id="PF12796">
    <property type="entry name" value="Ank_2"/>
    <property type="match status" value="4"/>
</dbReference>
<feature type="region of interest" description="Disordered" evidence="3">
    <location>
        <begin position="236"/>
        <end position="256"/>
    </location>
</feature>
<comment type="caution">
    <text evidence="4">The sequence shown here is derived from an EMBL/GenBank/DDBJ whole genome shotgun (WGS) entry which is preliminary data.</text>
</comment>
<feature type="repeat" description="ANK" evidence="1">
    <location>
        <begin position="831"/>
        <end position="863"/>
    </location>
</feature>
<reference evidence="4 5" key="1">
    <citation type="journal article" date="2009" name="PLoS Pathog.">
        <title>Draft genome sequencing of giardia intestinalis assemblage B isolate GS: is human giardiasis caused by two different species?</title>
        <authorList>
            <person name="Franzen O."/>
            <person name="Jerlstrom-Hultqvist J."/>
            <person name="Castro E."/>
            <person name="Sherwood E."/>
            <person name="Ankarklev J."/>
            <person name="Reiner D.S."/>
            <person name="Palm D."/>
            <person name="Andersson J.O."/>
            <person name="Andersson B."/>
            <person name="Svard S.G."/>
        </authorList>
    </citation>
    <scope>NUCLEOTIDE SEQUENCE [LARGE SCALE GENOMIC DNA]</scope>
    <source>
        <strain evidence="5">ATCC 50581 / GS clone H7</strain>
    </source>
</reference>
<feature type="coiled-coil region" evidence="2">
    <location>
        <begin position="378"/>
        <end position="405"/>
    </location>
</feature>
<dbReference type="PANTHER" id="PTHR24120">
    <property type="entry name" value="GH07239P"/>
    <property type="match status" value="1"/>
</dbReference>
<feature type="coiled-coil region" evidence="2">
    <location>
        <begin position="495"/>
        <end position="594"/>
    </location>
</feature>
<dbReference type="OrthoDB" id="331948at2759"/>
<evidence type="ECO:0000313" key="5">
    <source>
        <dbReference type="Proteomes" id="UP000002488"/>
    </source>
</evidence>
<dbReference type="SUPFAM" id="SSF48403">
    <property type="entry name" value="Ankyrin repeat"/>
    <property type="match status" value="3"/>
</dbReference>
<evidence type="ECO:0000256" key="2">
    <source>
        <dbReference type="SAM" id="Coils"/>
    </source>
</evidence>
<dbReference type="PROSITE" id="PS50297">
    <property type="entry name" value="ANK_REP_REGION"/>
    <property type="match status" value="2"/>
</dbReference>
<dbReference type="Proteomes" id="UP000002488">
    <property type="component" value="Unassembled WGS sequence"/>
</dbReference>
<dbReference type="InterPro" id="IPR002110">
    <property type="entry name" value="Ankyrin_rpt"/>
</dbReference>
<evidence type="ECO:0000313" key="4">
    <source>
        <dbReference type="EMBL" id="EET01275.1"/>
    </source>
</evidence>
<dbReference type="PANTHER" id="PTHR24120:SF4">
    <property type="entry name" value="GH07239P"/>
    <property type="match status" value="1"/>
</dbReference>
<dbReference type="VEuPathDB" id="GiardiaDB:GL50581_1478"/>
<dbReference type="OMA" id="DWAINCH"/>
<feature type="coiled-coil region" evidence="2">
    <location>
        <begin position="440"/>
        <end position="467"/>
    </location>
</feature>
<protein>
    <submittedName>
        <fullName evidence="4">Protein 21.1</fullName>
    </submittedName>
</protein>
<organism evidence="4 5">
    <name type="scientific">Giardia intestinalis (strain ATCC 50581 / GS clone H7)</name>
    <name type="common">Giardia lamblia</name>
    <dbReference type="NCBI Taxonomy" id="598745"/>
    <lineage>
        <taxon>Eukaryota</taxon>
        <taxon>Metamonada</taxon>
        <taxon>Diplomonadida</taxon>
        <taxon>Hexamitidae</taxon>
        <taxon>Giardiinae</taxon>
        <taxon>Giardia</taxon>
    </lineage>
</organism>
<keyword evidence="1" id="KW-0040">ANK repeat</keyword>
<name>C6LRU5_GIAIB</name>
<dbReference type="Gene3D" id="1.25.40.20">
    <property type="entry name" value="Ankyrin repeat-containing domain"/>
    <property type="match status" value="3"/>
</dbReference>
<dbReference type="PROSITE" id="PS50088">
    <property type="entry name" value="ANK_REPEAT"/>
    <property type="match status" value="2"/>
</dbReference>